<keyword evidence="3" id="KW-0808">Transferase</keyword>
<dbReference type="GO" id="GO:0005507">
    <property type="term" value="F:copper ion binding"/>
    <property type="evidence" value="ECO:0007669"/>
    <property type="project" value="TreeGrafter"/>
</dbReference>
<dbReference type="PANTHER" id="PTHR30616:SF2">
    <property type="entry name" value="PURINE NUCLEOSIDE PHOSPHORYLASE LACC1"/>
    <property type="match status" value="1"/>
</dbReference>
<dbReference type="InterPro" id="IPR038371">
    <property type="entry name" value="Cu_polyphenol_OxRdtase_sf"/>
</dbReference>
<dbReference type="InterPro" id="IPR011324">
    <property type="entry name" value="Cytotoxic_necrot_fac-like_cat"/>
</dbReference>
<evidence type="ECO:0000256" key="9">
    <source>
        <dbReference type="ARBA" id="ARBA00049893"/>
    </source>
</evidence>
<keyword evidence="4" id="KW-0479">Metal-binding</keyword>
<evidence type="ECO:0000256" key="2">
    <source>
        <dbReference type="ARBA" id="ARBA00007353"/>
    </source>
</evidence>
<dbReference type="EMBL" id="DVJQ01000050">
    <property type="protein sequence ID" value="HIS74611.1"/>
    <property type="molecule type" value="Genomic_DNA"/>
</dbReference>
<dbReference type="SUPFAM" id="SSF64438">
    <property type="entry name" value="CNF1/YfiH-like putative cysteine hydrolases"/>
    <property type="match status" value="1"/>
</dbReference>
<evidence type="ECO:0000256" key="1">
    <source>
        <dbReference type="ARBA" id="ARBA00000553"/>
    </source>
</evidence>
<keyword evidence="5" id="KW-0378">Hydrolase</keyword>
<dbReference type="GO" id="GO:0017061">
    <property type="term" value="F:S-methyl-5-thioadenosine phosphorylase activity"/>
    <property type="evidence" value="ECO:0007669"/>
    <property type="project" value="UniProtKB-EC"/>
</dbReference>
<gene>
    <name evidence="11" type="primary">pgeF</name>
    <name evidence="11" type="ORF">IAA86_06290</name>
</gene>
<dbReference type="Gene3D" id="3.60.140.10">
    <property type="entry name" value="CNF1/YfiH-like putative cysteine hydrolases"/>
    <property type="match status" value="1"/>
</dbReference>
<evidence type="ECO:0000256" key="6">
    <source>
        <dbReference type="ARBA" id="ARBA00022833"/>
    </source>
</evidence>
<comment type="catalytic activity">
    <reaction evidence="7">
        <text>adenosine + H2O + H(+) = inosine + NH4(+)</text>
        <dbReference type="Rhea" id="RHEA:24408"/>
        <dbReference type="ChEBI" id="CHEBI:15377"/>
        <dbReference type="ChEBI" id="CHEBI:15378"/>
        <dbReference type="ChEBI" id="CHEBI:16335"/>
        <dbReference type="ChEBI" id="CHEBI:17596"/>
        <dbReference type="ChEBI" id="CHEBI:28938"/>
        <dbReference type="EC" id="3.5.4.4"/>
    </reaction>
    <physiologicalReaction direction="left-to-right" evidence="7">
        <dbReference type="Rhea" id="RHEA:24409"/>
    </physiologicalReaction>
</comment>
<name>A0A9D1FIR8_9BACT</name>
<evidence type="ECO:0000313" key="12">
    <source>
        <dbReference type="Proteomes" id="UP000886865"/>
    </source>
</evidence>
<sequence>MFYFDTINNKKVLKSDFLSEAEHFFTTKESFIKTKDPVFSKETENNKNDILNFLGVDELICPKQTHSANIAFAENKKDFPNTDALILNRKNIAIYLNFADCTPVILYDKKQNIGAIAHAGWRGTAQSILKKTLVKMNSNPKDIIALIGPCICFKCFETSPEVILELKKTIDNTEGLFSERYADLKGINERQLRECAVDKIDICPYCTCCNNDLFFSYRGENKTTNRISAVLRLN</sequence>
<proteinExistence type="inferred from homology"/>
<evidence type="ECO:0000256" key="4">
    <source>
        <dbReference type="ARBA" id="ARBA00022723"/>
    </source>
</evidence>
<dbReference type="Proteomes" id="UP000886865">
    <property type="component" value="Unassembled WGS sequence"/>
</dbReference>
<protein>
    <recommendedName>
        <fullName evidence="10">Purine nucleoside phosphorylase</fullName>
    </recommendedName>
</protein>
<comment type="catalytic activity">
    <reaction evidence="8">
        <text>adenosine + phosphate = alpha-D-ribose 1-phosphate + adenine</text>
        <dbReference type="Rhea" id="RHEA:27642"/>
        <dbReference type="ChEBI" id="CHEBI:16335"/>
        <dbReference type="ChEBI" id="CHEBI:16708"/>
        <dbReference type="ChEBI" id="CHEBI:43474"/>
        <dbReference type="ChEBI" id="CHEBI:57720"/>
        <dbReference type="EC" id="2.4.2.1"/>
    </reaction>
    <physiologicalReaction direction="left-to-right" evidence="8">
        <dbReference type="Rhea" id="RHEA:27643"/>
    </physiologicalReaction>
</comment>
<evidence type="ECO:0000256" key="3">
    <source>
        <dbReference type="ARBA" id="ARBA00022679"/>
    </source>
</evidence>
<reference evidence="11" key="2">
    <citation type="journal article" date="2021" name="PeerJ">
        <title>Extensive microbial diversity within the chicken gut microbiome revealed by metagenomics and culture.</title>
        <authorList>
            <person name="Gilroy R."/>
            <person name="Ravi A."/>
            <person name="Getino M."/>
            <person name="Pursley I."/>
            <person name="Horton D.L."/>
            <person name="Alikhan N.F."/>
            <person name="Baker D."/>
            <person name="Gharbi K."/>
            <person name="Hall N."/>
            <person name="Watson M."/>
            <person name="Adriaenssens E.M."/>
            <person name="Foster-Nyarko E."/>
            <person name="Jarju S."/>
            <person name="Secka A."/>
            <person name="Antonio M."/>
            <person name="Oren A."/>
            <person name="Chaudhuri R.R."/>
            <person name="La Ragione R."/>
            <person name="Hildebrand F."/>
            <person name="Pallen M.J."/>
        </authorList>
    </citation>
    <scope>NUCLEOTIDE SEQUENCE</scope>
    <source>
        <strain evidence="11">CHK152-2871</strain>
    </source>
</reference>
<dbReference type="AlphaFoldDB" id="A0A9D1FIR8"/>
<dbReference type="GO" id="GO:0016787">
    <property type="term" value="F:hydrolase activity"/>
    <property type="evidence" value="ECO:0007669"/>
    <property type="project" value="UniProtKB-KW"/>
</dbReference>
<comment type="catalytic activity">
    <reaction evidence="9">
        <text>S-methyl-5'-thioadenosine + phosphate = 5-(methylsulfanyl)-alpha-D-ribose 1-phosphate + adenine</text>
        <dbReference type="Rhea" id="RHEA:11852"/>
        <dbReference type="ChEBI" id="CHEBI:16708"/>
        <dbReference type="ChEBI" id="CHEBI:17509"/>
        <dbReference type="ChEBI" id="CHEBI:43474"/>
        <dbReference type="ChEBI" id="CHEBI:58533"/>
        <dbReference type="EC" id="2.4.2.28"/>
    </reaction>
    <physiologicalReaction direction="left-to-right" evidence="9">
        <dbReference type="Rhea" id="RHEA:11853"/>
    </physiologicalReaction>
</comment>
<comment type="catalytic activity">
    <reaction evidence="1">
        <text>inosine + phosphate = alpha-D-ribose 1-phosphate + hypoxanthine</text>
        <dbReference type="Rhea" id="RHEA:27646"/>
        <dbReference type="ChEBI" id="CHEBI:17368"/>
        <dbReference type="ChEBI" id="CHEBI:17596"/>
        <dbReference type="ChEBI" id="CHEBI:43474"/>
        <dbReference type="ChEBI" id="CHEBI:57720"/>
        <dbReference type="EC" id="2.4.2.1"/>
    </reaction>
    <physiologicalReaction direction="left-to-right" evidence="1">
        <dbReference type="Rhea" id="RHEA:27647"/>
    </physiologicalReaction>
</comment>
<evidence type="ECO:0000256" key="8">
    <source>
        <dbReference type="ARBA" id="ARBA00048968"/>
    </source>
</evidence>
<dbReference type="Pfam" id="PF02578">
    <property type="entry name" value="Cu-oxidase_4"/>
    <property type="match status" value="1"/>
</dbReference>
<dbReference type="NCBIfam" id="TIGR00726">
    <property type="entry name" value="peptidoglycan editing factor PgeF"/>
    <property type="match status" value="1"/>
</dbReference>
<evidence type="ECO:0000256" key="7">
    <source>
        <dbReference type="ARBA" id="ARBA00047989"/>
    </source>
</evidence>
<accession>A0A9D1FIR8</accession>
<dbReference type="InterPro" id="IPR003730">
    <property type="entry name" value="Cu_polyphenol_OxRdtase"/>
</dbReference>
<comment type="similarity">
    <text evidence="2 10">Belongs to the purine nucleoside phosphorylase YfiH/LACC1 family.</text>
</comment>
<dbReference type="CDD" id="cd16833">
    <property type="entry name" value="YfiH"/>
    <property type="match status" value="1"/>
</dbReference>
<evidence type="ECO:0000256" key="5">
    <source>
        <dbReference type="ARBA" id="ARBA00022801"/>
    </source>
</evidence>
<organism evidence="11 12">
    <name type="scientific">Candidatus Galligastranaerophilus intestinavium</name>
    <dbReference type="NCBI Taxonomy" id="2840836"/>
    <lineage>
        <taxon>Bacteria</taxon>
        <taxon>Candidatus Galligastranaerophilus</taxon>
    </lineage>
</organism>
<evidence type="ECO:0000313" key="11">
    <source>
        <dbReference type="EMBL" id="HIS74611.1"/>
    </source>
</evidence>
<evidence type="ECO:0000256" key="10">
    <source>
        <dbReference type="RuleBase" id="RU361274"/>
    </source>
</evidence>
<keyword evidence="6" id="KW-0862">Zinc</keyword>
<dbReference type="PANTHER" id="PTHR30616">
    <property type="entry name" value="UNCHARACTERIZED PROTEIN YFIH"/>
    <property type="match status" value="1"/>
</dbReference>
<reference evidence="11" key="1">
    <citation type="submission" date="2020-10" db="EMBL/GenBank/DDBJ databases">
        <authorList>
            <person name="Gilroy R."/>
        </authorList>
    </citation>
    <scope>NUCLEOTIDE SEQUENCE</scope>
    <source>
        <strain evidence="11">CHK152-2871</strain>
    </source>
</reference>
<comment type="caution">
    <text evidence="11">The sequence shown here is derived from an EMBL/GenBank/DDBJ whole genome shotgun (WGS) entry which is preliminary data.</text>
</comment>